<feature type="transmembrane region" description="Helical" evidence="1">
    <location>
        <begin position="127"/>
        <end position="152"/>
    </location>
</feature>
<dbReference type="VEuPathDB" id="TriTrypDB:TvY486_0201530"/>
<keyword evidence="1" id="KW-0812">Transmembrane</keyword>
<organism evidence="2">
    <name type="scientific">Trypanosoma vivax (strain Y486)</name>
    <dbReference type="NCBI Taxonomy" id="1055687"/>
    <lineage>
        <taxon>Eukaryota</taxon>
        <taxon>Discoba</taxon>
        <taxon>Euglenozoa</taxon>
        <taxon>Kinetoplastea</taxon>
        <taxon>Metakinetoplastina</taxon>
        <taxon>Trypanosomatida</taxon>
        <taxon>Trypanosomatidae</taxon>
        <taxon>Trypanosoma</taxon>
        <taxon>Duttonella</taxon>
    </lineage>
</organism>
<name>G0TS16_TRYVY</name>
<sequence>MRALVEVARHSAAVAKFWRARGQVGPGEHGAARQRLRCVYADGPAPEGLVVRTSRGAPKGDTDVNVAVAPFADGRCVGARVPASTTPAMPCTTGDAVGAALPSAACGGTAMTPCLGAWAQFRVPVPVCLLLVLLSLLCAAHECASAGFWLFAAW</sequence>
<accession>G0TS16</accession>
<keyword evidence="1" id="KW-1133">Transmembrane helix</keyword>
<evidence type="ECO:0000256" key="1">
    <source>
        <dbReference type="SAM" id="Phobius"/>
    </source>
</evidence>
<reference evidence="2" key="1">
    <citation type="journal article" date="2012" name="Proc. Natl. Acad. Sci. U.S.A.">
        <title>Antigenic diversity is generated by distinct evolutionary mechanisms in African trypanosome species.</title>
        <authorList>
            <person name="Jackson A.P."/>
            <person name="Berry A."/>
            <person name="Aslett M."/>
            <person name="Allison H.C."/>
            <person name="Burton P."/>
            <person name="Vavrova-Anderson J."/>
            <person name="Brown R."/>
            <person name="Browne H."/>
            <person name="Corton N."/>
            <person name="Hauser H."/>
            <person name="Gamble J."/>
            <person name="Gilderthorp R."/>
            <person name="Marcello L."/>
            <person name="McQuillan J."/>
            <person name="Otto T.D."/>
            <person name="Quail M.A."/>
            <person name="Sanders M.J."/>
            <person name="van Tonder A."/>
            <person name="Ginger M.L."/>
            <person name="Field M.C."/>
            <person name="Barry J.D."/>
            <person name="Hertz-Fowler C."/>
            <person name="Berriman M."/>
        </authorList>
    </citation>
    <scope>NUCLEOTIDE SEQUENCE</scope>
    <source>
        <strain evidence="2">Y486</strain>
    </source>
</reference>
<protein>
    <submittedName>
        <fullName evidence="2">Uncharacterized protein</fullName>
    </submittedName>
</protein>
<keyword evidence="1" id="KW-0472">Membrane</keyword>
<proteinExistence type="predicted"/>
<evidence type="ECO:0000313" key="2">
    <source>
        <dbReference type="EMBL" id="CCC46740.1"/>
    </source>
</evidence>
<gene>
    <name evidence="2" type="ORF">TVY486_0201530</name>
</gene>
<dbReference type="EMBL" id="HE573018">
    <property type="protein sequence ID" value="CCC46740.1"/>
    <property type="molecule type" value="Genomic_DNA"/>
</dbReference>
<dbReference type="AlphaFoldDB" id="G0TS16"/>